<evidence type="ECO:0000259" key="8">
    <source>
        <dbReference type="PROSITE" id="PS50850"/>
    </source>
</evidence>
<feature type="transmembrane region" description="Helical" evidence="7">
    <location>
        <begin position="265"/>
        <end position="288"/>
    </location>
</feature>
<keyword evidence="10" id="KW-1185">Reference proteome</keyword>
<dbReference type="InterPro" id="IPR010290">
    <property type="entry name" value="TM_effector"/>
</dbReference>
<comment type="subcellular location">
    <subcellularLocation>
        <location evidence="1">Cell membrane</location>
        <topology evidence="1">Multi-pass membrane protein</topology>
    </subcellularLocation>
</comment>
<evidence type="ECO:0000256" key="4">
    <source>
        <dbReference type="ARBA" id="ARBA00022692"/>
    </source>
</evidence>
<evidence type="ECO:0000256" key="2">
    <source>
        <dbReference type="ARBA" id="ARBA00022448"/>
    </source>
</evidence>
<dbReference type="InterPro" id="IPR020846">
    <property type="entry name" value="MFS_dom"/>
</dbReference>
<evidence type="ECO:0000256" key="6">
    <source>
        <dbReference type="ARBA" id="ARBA00023136"/>
    </source>
</evidence>
<feature type="transmembrane region" description="Helical" evidence="7">
    <location>
        <begin position="367"/>
        <end position="386"/>
    </location>
</feature>
<dbReference type="Proteomes" id="UP001589647">
    <property type="component" value="Unassembled WGS sequence"/>
</dbReference>
<dbReference type="EMBL" id="JBHMEI010000089">
    <property type="protein sequence ID" value="MFB9208894.1"/>
    <property type="molecule type" value="Genomic_DNA"/>
</dbReference>
<feature type="domain" description="Major facilitator superfamily (MFS) profile" evidence="8">
    <location>
        <begin position="25"/>
        <end position="414"/>
    </location>
</feature>
<feature type="transmembrane region" description="Helical" evidence="7">
    <location>
        <begin position="168"/>
        <end position="188"/>
    </location>
</feature>
<dbReference type="Pfam" id="PF05977">
    <property type="entry name" value="MFS_3"/>
    <property type="match status" value="1"/>
</dbReference>
<keyword evidence="6 7" id="KW-0472">Membrane</keyword>
<organism evidence="9 10">
    <name type="scientific">Nonomuraea spiralis</name>
    <dbReference type="NCBI Taxonomy" id="46182"/>
    <lineage>
        <taxon>Bacteria</taxon>
        <taxon>Bacillati</taxon>
        <taxon>Actinomycetota</taxon>
        <taxon>Actinomycetes</taxon>
        <taxon>Streptosporangiales</taxon>
        <taxon>Streptosporangiaceae</taxon>
        <taxon>Nonomuraea</taxon>
    </lineage>
</organism>
<gene>
    <name evidence="9" type="ORF">ACFFV7_47460</name>
</gene>
<feature type="transmembrane region" description="Helical" evidence="7">
    <location>
        <begin position="392"/>
        <end position="409"/>
    </location>
</feature>
<feature type="transmembrane region" description="Helical" evidence="7">
    <location>
        <begin position="63"/>
        <end position="84"/>
    </location>
</feature>
<name>A0ABV5IWF6_9ACTN</name>
<dbReference type="PANTHER" id="PTHR23513:SF6">
    <property type="entry name" value="MAJOR FACILITATOR SUPERFAMILY ASSOCIATED DOMAIN-CONTAINING PROTEIN"/>
    <property type="match status" value="1"/>
</dbReference>
<evidence type="ECO:0000256" key="5">
    <source>
        <dbReference type="ARBA" id="ARBA00022989"/>
    </source>
</evidence>
<dbReference type="Gene3D" id="1.20.1250.20">
    <property type="entry name" value="MFS general substrate transporter like domains"/>
    <property type="match status" value="1"/>
</dbReference>
<dbReference type="SUPFAM" id="SSF103473">
    <property type="entry name" value="MFS general substrate transporter"/>
    <property type="match status" value="1"/>
</dbReference>
<dbReference type="InterPro" id="IPR036259">
    <property type="entry name" value="MFS_trans_sf"/>
</dbReference>
<evidence type="ECO:0000256" key="7">
    <source>
        <dbReference type="SAM" id="Phobius"/>
    </source>
</evidence>
<feature type="transmembrane region" description="Helical" evidence="7">
    <location>
        <begin position="233"/>
        <end position="259"/>
    </location>
</feature>
<proteinExistence type="predicted"/>
<evidence type="ECO:0000256" key="1">
    <source>
        <dbReference type="ARBA" id="ARBA00004651"/>
    </source>
</evidence>
<evidence type="ECO:0000256" key="3">
    <source>
        <dbReference type="ARBA" id="ARBA00022475"/>
    </source>
</evidence>
<dbReference type="CDD" id="cd06173">
    <property type="entry name" value="MFS_MefA_like"/>
    <property type="match status" value="1"/>
</dbReference>
<feature type="transmembrane region" description="Helical" evidence="7">
    <location>
        <begin position="300"/>
        <end position="319"/>
    </location>
</feature>
<feature type="transmembrane region" description="Helical" evidence="7">
    <location>
        <begin position="325"/>
        <end position="346"/>
    </location>
</feature>
<feature type="transmembrane region" description="Helical" evidence="7">
    <location>
        <begin position="29"/>
        <end position="51"/>
    </location>
</feature>
<comment type="caution">
    <text evidence="9">The sequence shown here is derived from an EMBL/GenBank/DDBJ whole genome shotgun (WGS) entry which is preliminary data.</text>
</comment>
<sequence>MMAGQAEASLSPGAGQKSSILRNRNFRRVFAASAVSTLGTPMTALAIPLTALGLLDANAAQMGLLGTLTTISFMLFGLPAGVLVDRVSRRTLMIVADFGRALVLLSIPVAWLLDGLTLTQMYAVAFLNGTLTLFFSVSSQSFLPSIVPPARLAEANAVLSSFREGNGIAGSALAGLLIQLVTAPVVIVLDALSYLWSGTVIALIGRTPEPVAEKQRMTSGIMSGLRYVFTHEMLRPIAVSGAVSNVGALMTLTLMPILYQRVLALPAGALGLFMATGGAGALLGSYTGHRLARRVGEGRVLWMFGLVIMPFAVLVASAGRGPWQWISMTAWLVVCYQSGMYNVLLVSFRQRITPGDLLGRMNATMRFTLTGATALGAALAGTIGQLAGVREALYVAAAITATAWIPYFLSPMRHLRRLP</sequence>
<keyword evidence="5 7" id="KW-1133">Transmembrane helix</keyword>
<keyword evidence="2" id="KW-0813">Transport</keyword>
<keyword evidence="4 7" id="KW-0812">Transmembrane</keyword>
<dbReference type="PANTHER" id="PTHR23513">
    <property type="entry name" value="INTEGRAL MEMBRANE EFFLUX PROTEIN-RELATED"/>
    <property type="match status" value="1"/>
</dbReference>
<keyword evidence="3" id="KW-1003">Cell membrane</keyword>
<dbReference type="RefSeq" id="WP_189654109.1">
    <property type="nucleotide sequence ID" value="NZ_BMRC01000057.1"/>
</dbReference>
<protein>
    <submittedName>
        <fullName evidence="9">MFS transporter</fullName>
    </submittedName>
</protein>
<reference evidence="9 10" key="1">
    <citation type="submission" date="2024-09" db="EMBL/GenBank/DDBJ databases">
        <authorList>
            <person name="Sun Q."/>
            <person name="Mori K."/>
        </authorList>
    </citation>
    <scope>NUCLEOTIDE SEQUENCE [LARGE SCALE GENOMIC DNA]</scope>
    <source>
        <strain evidence="9 10">CCM 3426</strain>
    </source>
</reference>
<accession>A0ABV5IWF6</accession>
<dbReference type="PROSITE" id="PS50850">
    <property type="entry name" value="MFS"/>
    <property type="match status" value="1"/>
</dbReference>
<evidence type="ECO:0000313" key="9">
    <source>
        <dbReference type="EMBL" id="MFB9208894.1"/>
    </source>
</evidence>
<evidence type="ECO:0000313" key="10">
    <source>
        <dbReference type="Proteomes" id="UP001589647"/>
    </source>
</evidence>